<organism evidence="1 2">
    <name type="scientific">Thelohanellus kitauei</name>
    <name type="common">Myxosporean</name>
    <dbReference type="NCBI Taxonomy" id="669202"/>
    <lineage>
        <taxon>Eukaryota</taxon>
        <taxon>Metazoa</taxon>
        <taxon>Cnidaria</taxon>
        <taxon>Myxozoa</taxon>
        <taxon>Myxosporea</taxon>
        <taxon>Bivalvulida</taxon>
        <taxon>Platysporina</taxon>
        <taxon>Myxobolidae</taxon>
        <taxon>Thelohanellus</taxon>
    </lineage>
</organism>
<dbReference type="AlphaFoldDB" id="A0A0C2JJ90"/>
<evidence type="ECO:0000313" key="2">
    <source>
        <dbReference type="Proteomes" id="UP000031668"/>
    </source>
</evidence>
<accession>A0A0C2JJ90</accession>
<evidence type="ECO:0000313" key="1">
    <source>
        <dbReference type="EMBL" id="KII69463.1"/>
    </source>
</evidence>
<comment type="caution">
    <text evidence="1">The sequence shown here is derived from an EMBL/GenBank/DDBJ whole genome shotgun (WGS) entry which is preliminary data.</text>
</comment>
<sequence length="170" mass="19903">MDSCLIFWDDLIIVISNYPFASTLSFTTYNIKSIIGTNTSKNDLRVNGERLLNLNHHFSDFTSFKINIPHPWFGKWPTLAEQLLRIPQPIVAWLPCKCARREEVVAEIIISISRVHPIVSQRKPLYGHSLWSLWFLSNSKSPERRRIFRTLQCLLMFMLTTMLFPYESQS</sequence>
<reference evidence="1 2" key="1">
    <citation type="journal article" date="2014" name="Genome Biol. Evol.">
        <title>The genome of the myxosporean Thelohanellus kitauei shows adaptations to nutrient acquisition within its fish host.</title>
        <authorList>
            <person name="Yang Y."/>
            <person name="Xiong J."/>
            <person name="Zhou Z."/>
            <person name="Huo F."/>
            <person name="Miao W."/>
            <person name="Ran C."/>
            <person name="Liu Y."/>
            <person name="Zhang J."/>
            <person name="Feng J."/>
            <person name="Wang M."/>
            <person name="Wang M."/>
            <person name="Wang L."/>
            <person name="Yao B."/>
        </authorList>
    </citation>
    <scope>NUCLEOTIDE SEQUENCE [LARGE SCALE GENOMIC DNA]</scope>
    <source>
        <strain evidence="1">Wuqing</strain>
    </source>
</reference>
<protein>
    <submittedName>
        <fullName evidence="1">Uncharacterized protein</fullName>
    </submittedName>
</protein>
<dbReference type="Proteomes" id="UP000031668">
    <property type="component" value="Unassembled WGS sequence"/>
</dbReference>
<dbReference type="EMBL" id="JWZT01002428">
    <property type="protein sequence ID" value="KII69463.1"/>
    <property type="molecule type" value="Genomic_DNA"/>
</dbReference>
<name>A0A0C2JJ90_THEKT</name>
<proteinExistence type="predicted"/>
<keyword evidence="2" id="KW-1185">Reference proteome</keyword>
<gene>
    <name evidence="1" type="ORF">RF11_11109</name>
</gene>